<keyword evidence="2" id="KW-0732">Signal</keyword>
<feature type="transmembrane region" description="Helical" evidence="1">
    <location>
        <begin position="113"/>
        <end position="130"/>
    </location>
</feature>
<evidence type="ECO:0000256" key="2">
    <source>
        <dbReference type="SAM" id="SignalP"/>
    </source>
</evidence>
<evidence type="ECO:0008006" key="5">
    <source>
        <dbReference type="Google" id="ProtNLM"/>
    </source>
</evidence>
<keyword evidence="4" id="KW-1185">Reference proteome</keyword>
<name>A0ABT0GJS5_9GAMM</name>
<evidence type="ECO:0000256" key="1">
    <source>
        <dbReference type="SAM" id="Phobius"/>
    </source>
</evidence>
<keyword evidence="1" id="KW-0472">Membrane</keyword>
<proteinExistence type="predicted"/>
<feature type="transmembrane region" description="Helical" evidence="1">
    <location>
        <begin position="318"/>
        <end position="340"/>
    </location>
</feature>
<feature type="transmembrane region" description="Helical" evidence="1">
    <location>
        <begin position="210"/>
        <end position="232"/>
    </location>
</feature>
<feature type="signal peptide" evidence="2">
    <location>
        <begin position="1"/>
        <end position="21"/>
    </location>
</feature>
<organism evidence="3 4">
    <name type="scientific">Pseudomarimonas salicorniae</name>
    <dbReference type="NCBI Taxonomy" id="2933270"/>
    <lineage>
        <taxon>Bacteria</taxon>
        <taxon>Pseudomonadati</taxon>
        <taxon>Pseudomonadota</taxon>
        <taxon>Gammaproteobacteria</taxon>
        <taxon>Lysobacterales</taxon>
        <taxon>Lysobacteraceae</taxon>
        <taxon>Pseudomarimonas</taxon>
    </lineage>
</organism>
<feature type="transmembrane region" description="Helical" evidence="1">
    <location>
        <begin position="276"/>
        <end position="306"/>
    </location>
</feature>
<sequence>MACTIVLVALLLAALARSHSAFPGSQAATPLGWFGWYDQGEYLKQLQALMRGERDIGFTGTYPPGFMLVLLPLALLLRAVDLGGAEAALILGNLGLVALALSLIAIRLGRVRGPLFLAAFCLFIAPVQYFSAAFVAPWSSSLTLVVGALAFWLLADNQESRRTPRSVLVILGAAFALLLHTRPQDFVLLGACTGILVCLQAYRHAALRPLLFPLVIGFVVVESLIVLGFWGFPLGNSYGQSHSFVPSLVPLKAVGLMTGDASYGWTNKGLLTEFPILGSVALVVLVAGALSGGLFGVLFLLGWMIIYLSFSDLGPHNFIQYGLFHYIKTLFVVSLAALFLAGTPRVLLAAVSIALVTAFARVQPVAGNSSPGEADWCSTGLVLDRQASAQQLSSEFFSPPSLLLNGQPLKPFGDYRMFAADSLTYVHFFHAEGPLTGFQTPDFPSNTPTYCFNRELVLRGW</sequence>
<dbReference type="RefSeq" id="WP_248209725.1">
    <property type="nucleotide sequence ID" value="NZ_JALNMH010000010.1"/>
</dbReference>
<feature type="transmembrane region" description="Helical" evidence="1">
    <location>
        <begin position="186"/>
        <end position="203"/>
    </location>
</feature>
<feature type="chain" id="PRO_5045915941" description="Dolichyl-phosphate-mannose-protein mannosyltransferase" evidence="2">
    <location>
        <begin position="22"/>
        <end position="461"/>
    </location>
</feature>
<dbReference type="EMBL" id="JALNMH010000010">
    <property type="protein sequence ID" value="MCK7594464.1"/>
    <property type="molecule type" value="Genomic_DNA"/>
</dbReference>
<evidence type="ECO:0000313" key="3">
    <source>
        <dbReference type="EMBL" id="MCK7594464.1"/>
    </source>
</evidence>
<feature type="transmembrane region" description="Helical" evidence="1">
    <location>
        <begin position="136"/>
        <end position="155"/>
    </location>
</feature>
<keyword evidence="1" id="KW-1133">Transmembrane helix</keyword>
<keyword evidence="1" id="KW-0812">Transmembrane</keyword>
<reference evidence="3" key="1">
    <citation type="submission" date="2022-04" db="EMBL/GenBank/DDBJ databases">
        <title>Lysobacter sp. CAU 1642 isolated from sea sand.</title>
        <authorList>
            <person name="Kim W."/>
        </authorList>
    </citation>
    <scope>NUCLEOTIDE SEQUENCE</scope>
    <source>
        <strain evidence="3">CAU 1642</strain>
    </source>
</reference>
<protein>
    <recommendedName>
        <fullName evidence="5">Dolichyl-phosphate-mannose-protein mannosyltransferase</fullName>
    </recommendedName>
</protein>
<gene>
    <name evidence="3" type="ORF">M0G41_12375</name>
</gene>
<dbReference type="Proteomes" id="UP001431449">
    <property type="component" value="Unassembled WGS sequence"/>
</dbReference>
<comment type="caution">
    <text evidence="3">The sequence shown here is derived from an EMBL/GenBank/DDBJ whole genome shotgun (WGS) entry which is preliminary data.</text>
</comment>
<feature type="transmembrane region" description="Helical" evidence="1">
    <location>
        <begin position="87"/>
        <end position="106"/>
    </location>
</feature>
<accession>A0ABT0GJS5</accession>
<evidence type="ECO:0000313" key="4">
    <source>
        <dbReference type="Proteomes" id="UP001431449"/>
    </source>
</evidence>
<feature type="transmembrane region" description="Helical" evidence="1">
    <location>
        <begin position="162"/>
        <end position="180"/>
    </location>
</feature>